<evidence type="ECO:0000313" key="4">
    <source>
        <dbReference type="Proteomes" id="UP001163726"/>
    </source>
</evidence>
<organism evidence="3 4">
    <name type="scientific">Catenovulum adriaticum</name>
    <dbReference type="NCBI Taxonomy" id="2984846"/>
    <lineage>
        <taxon>Bacteria</taxon>
        <taxon>Pseudomonadati</taxon>
        <taxon>Pseudomonadota</taxon>
        <taxon>Gammaproteobacteria</taxon>
        <taxon>Alteromonadales</taxon>
        <taxon>Alteromonadaceae</taxon>
        <taxon>Catenovulum</taxon>
    </lineage>
</organism>
<dbReference type="PANTHER" id="PTHR43228">
    <property type="entry name" value="TWO-COMPONENT RESPONSE REGULATOR"/>
    <property type="match status" value="1"/>
</dbReference>
<feature type="domain" description="Response regulatory" evidence="2">
    <location>
        <begin position="13"/>
        <end position="132"/>
    </location>
</feature>
<comment type="caution">
    <text evidence="1">Lacks conserved residue(s) required for the propagation of feature annotation.</text>
</comment>
<dbReference type="RefSeq" id="WP_268076058.1">
    <property type="nucleotide sequence ID" value="NZ_CP109965.1"/>
</dbReference>
<proteinExistence type="predicted"/>
<reference evidence="3" key="1">
    <citation type="submission" date="2022-10" db="EMBL/GenBank/DDBJ databases">
        <title>Catenovulum adriacola sp. nov. isolated in the Harbour of Susak.</title>
        <authorList>
            <person name="Schoch T."/>
            <person name="Reich S.J."/>
            <person name="Stoeferle S."/>
            <person name="Flaiz M."/>
            <person name="Kazda M."/>
            <person name="Riedel C.U."/>
            <person name="Duerre P."/>
        </authorList>
    </citation>
    <scope>NUCLEOTIDE SEQUENCE</scope>
    <source>
        <strain evidence="3">TS8</strain>
    </source>
</reference>
<evidence type="ECO:0000259" key="2">
    <source>
        <dbReference type="PROSITE" id="PS50110"/>
    </source>
</evidence>
<dbReference type="EMBL" id="CP109965">
    <property type="protein sequence ID" value="WAJ71518.1"/>
    <property type="molecule type" value="Genomic_DNA"/>
</dbReference>
<keyword evidence="4" id="KW-1185">Reference proteome</keyword>
<dbReference type="InterPro" id="IPR052048">
    <property type="entry name" value="ST_Response_Regulator"/>
</dbReference>
<protein>
    <submittedName>
        <fullName evidence="3">Response regulator</fullName>
    </submittedName>
</protein>
<sequence>MDKADLSDFPSLKVLIIDESTLVHNMLTTSLNDLGISYIRCAENAYYALRLAEQTQFHIVICAFNVNSDKDGFHLLEELKFKGHVNKRTVLIFLSADTQASLVNSIVELQPDDFWVKPLAHKQVQARLNHTLSIKKTLYNVYQAIDQKEYSKVIYCVERHLLNPDLKKFHLPLMRLKGEAYLSLLEFTEAQVFFKALLAQHQLS</sequence>
<dbReference type="SMART" id="SM00448">
    <property type="entry name" value="REC"/>
    <property type="match status" value="1"/>
</dbReference>
<dbReference type="PROSITE" id="PS50110">
    <property type="entry name" value="RESPONSE_REGULATORY"/>
    <property type="match status" value="1"/>
</dbReference>
<name>A0ABY7APM5_9ALTE</name>
<dbReference type="PANTHER" id="PTHR43228:SF1">
    <property type="entry name" value="TWO-COMPONENT RESPONSE REGULATOR ARR22"/>
    <property type="match status" value="1"/>
</dbReference>
<dbReference type="Pfam" id="PF00072">
    <property type="entry name" value="Response_reg"/>
    <property type="match status" value="1"/>
</dbReference>
<dbReference type="InterPro" id="IPR001789">
    <property type="entry name" value="Sig_transdc_resp-reg_receiver"/>
</dbReference>
<accession>A0ABY7APM5</accession>
<dbReference type="Proteomes" id="UP001163726">
    <property type="component" value="Chromosome"/>
</dbReference>
<dbReference type="InterPro" id="IPR011006">
    <property type="entry name" value="CheY-like_superfamily"/>
</dbReference>
<dbReference type="SUPFAM" id="SSF52172">
    <property type="entry name" value="CheY-like"/>
    <property type="match status" value="1"/>
</dbReference>
<evidence type="ECO:0000313" key="3">
    <source>
        <dbReference type="EMBL" id="WAJ71518.1"/>
    </source>
</evidence>
<evidence type="ECO:0000256" key="1">
    <source>
        <dbReference type="PROSITE-ProRule" id="PRU00169"/>
    </source>
</evidence>
<dbReference type="Gene3D" id="3.40.50.2300">
    <property type="match status" value="1"/>
</dbReference>
<gene>
    <name evidence="3" type="ORF">OLW01_06905</name>
</gene>